<evidence type="ECO:0000256" key="1">
    <source>
        <dbReference type="ARBA" id="ARBA00006987"/>
    </source>
</evidence>
<dbReference type="SUPFAM" id="SSF53850">
    <property type="entry name" value="Periplasmic binding protein-like II"/>
    <property type="match status" value="1"/>
</dbReference>
<dbReference type="CDD" id="cd13578">
    <property type="entry name" value="PBP2_Bug27"/>
    <property type="match status" value="1"/>
</dbReference>
<accession>A0A8J2ZBZ8</accession>
<sequence>MGDIIHPRARPAGAGRRALVGAGLALAAAAGIRTAAAQEWPARPVRFIVPFPTGGTTDVIGRLITEHLRGAFGQPFVVENRPGAGGNVGVDAIAKSEADGYTIGLATVGPLAINVSLFSRLPYDPRRDLQGITLIARSPNLLVVPSASPVRTLQDLIAAAKARPGGLNYGSPGNGTTGHLSGELLKTRLGLDILHVPFAGNAAVHTALLRGDVQFTFDSMATAVPQVRAGAFRALAVTSRERWPALPEVPTMIEAGVADFEMVPWFCIIGPARMPRPVVDRLNVEIHRALAKPEVEARFIESFGMQVALSTPDELSDLIAREIPRWREVIQAAGARVD</sequence>
<dbReference type="Gene3D" id="3.40.190.150">
    <property type="entry name" value="Bordetella uptake gene, domain 1"/>
    <property type="match status" value="1"/>
</dbReference>
<dbReference type="RefSeq" id="WP_188900923.1">
    <property type="nucleotide sequence ID" value="NZ_BMKS01000007.1"/>
</dbReference>
<evidence type="ECO:0000313" key="2">
    <source>
        <dbReference type="EMBL" id="GGG37237.1"/>
    </source>
</evidence>
<dbReference type="EMBL" id="BMKS01000007">
    <property type="protein sequence ID" value="GGG37237.1"/>
    <property type="molecule type" value="Genomic_DNA"/>
</dbReference>
<protein>
    <submittedName>
        <fullName evidence="2">MFS transporter</fullName>
    </submittedName>
</protein>
<dbReference type="PIRSF" id="PIRSF017082">
    <property type="entry name" value="YflP"/>
    <property type="match status" value="1"/>
</dbReference>
<dbReference type="PANTHER" id="PTHR42928">
    <property type="entry name" value="TRICARBOXYLATE-BINDING PROTEIN"/>
    <property type="match status" value="1"/>
</dbReference>
<reference evidence="2 3" key="1">
    <citation type="journal article" date="2014" name="Int. J. Syst. Evol. Microbiol.">
        <title>Complete genome sequence of Corynebacterium casei LMG S-19264T (=DSM 44701T), isolated from a smear-ripened cheese.</title>
        <authorList>
            <consortium name="US DOE Joint Genome Institute (JGI-PGF)"/>
            <person name="Walter F."/>
            <person name="Albersmeier A."/>
            <person name="Kalinowski J."/>
            <person name="Ruckert C."/>
        </authorList>
    </citation>
    <scope>NUCLEOTIDE SEQUENCE [LARGE SCALE GENOMIC DNA]</scope>
    <source>
        <strain evidence="2 3">CGMCC 1.16330</strain>
    </source>
</reference>
<comment type="caution">
    <text evidence="2">The sequence shown here is derived from an EMBL/GenBank/DDBJ whole genome shotgun (WGS) entry which is preliminary data.</text>
</comment>
<dbReference type="AlphaFoldDB" id="A0A8J2ZBZ8"/>
<evidence type="ECO:0000313" key="3">
    <source>
        <dbReference type="Proteomes" id="UP000597507"/>
    </source>
</evidence>
<dbReference type="InterPro" id="IPR042100">
    <property type="entry name" value="Bug_dom1"/>
</dbReference>
<proteinExistence type="inferred from homology"/>
<organism evidence="2 3">
    <name type="scientific">Caldovatus sediminis</name>
    <dbReference type="NCBI Taxonomy" id="2041189"/>
    <lineage>
        <taxon>Bacteria</taxon>
        <taxon>Pseudomonadati</taxon>
        <taxon>Pseudomonadota</taxon>
        <taxon>Alphaproteobacteria</taxon>
        <taxon>Acetobacterales</taxon>
        <taxon>Roseomonadaceae</taxon>
        <taxon>Caldovatus</taxon>
    </lineage>
</organism>
<dbReference type="Proteomes" id="UP000597507">
    <property type="component" value="Unassembled WGS sequence"/>
</dbReference>
<comment type="similarity">
    <text evidence="1">Belongs to the UPF0065 (bug) family.</text>
</comment>
<keyword evidence="3" id="KW-1185">Reference proteome</keyword>
<dbReference type="PANTHER" id="PTHR42928:SF5">
    <property type="entry name" value="BLR1237 PROTEIN"/>
    <property type="match status" value="1"/>
</dbReference>
<name>A0A8J2ZBZ8_9PROT</name>
<dbReference type="InterPro" id="IPR005064">
    <property type="entry name" value="BUG"/>
</dbReference>
<dbReference type="Gene3D" id="3.40.190.10">
    <property type="entry name" value="Periplasmic binding protein-like II"/>
    <property type="match status" value="1"/>
</dbReference>
<gene>
    <name evidence="2" type="ORF">GCM10010964_26360</name>
</gene>
<dbReference type="Pfam" id="PF03401">
    <property type="entry name" value="TctC"/>
    <property type="match status" value="1"/>
</dbReference>